<comment type="caution">
    <text evidence="1">The sequence shown here is derived from an EMBL/GenBank/DDBJ whole genome shotgun (WGS) entry which is preliminary data.</text>
</comment>
<dbReference type="EMBL" id="BMYK01000008">
    <property type="protein sequence ID" value="GHC85250.1"/>
    <property type="molecule type" value="Genomic_DNA"/>
</dbReference>
<gene>
    <name evidence="1" type="ORF">GCM10007320_30060</name>
</gene>
<keyword evidence="2" id="KW-1185">Reference proteome</keyword>
<sequence>MALFSYDFLRSQVVSRLGGDERRIAELFKDRAVFEALQAGGTDGDWYHFRQKAFDGWYLVEGADGFEVYFQERGRVSSWASFPTLNTAAIYFFSESGYARP</sequence>
<proteinExistence type="predicted"/>
<evidence type="ECO:0000313" key="1">
    <source>
        <dbReference type="EMBL" id="GHC85250.1"/>
    </source>
</evidence>
<protein>
    <submittedName>
        <fullName evidence="1">Uncharacterized protein</fullName>
    </submittedName>
</protein>
<accession>A0ABQ3G488</accession>
<evidence type="ECO:0000313" key="2">
    <source>
        <dbReference type="Proteomes" id="UP000626210"/>
    </source>
</evidence>
<name>A0ABQ3G488_9BURK</name>
<dbReference type="RefSeq" id="WP_189687761.1">
    <property type="nucleotide sequence ID" value="NZ_BMYK01000008.1"/>
</dbReference>
<dbReference type="Proteomes" id="UP000626210">
    <property type="component" value="Unassembled WGS sequence"/>
</dbReference>
<reference evidence="2" key="1">
    <citation type="journal article" date="2019" name="Int. J. Syst. Evol. Microbiol.">
        <title>The Global Catalogue of Microorganisms (GCM) 10K type strain sequencing project: providing services to taxonomists for standard genome sequencing and annotation.</title>
        <authorList>
            <consortium name="The Broad Institute Genomics Platform"/>
            <consortium name="The Broad Institute Genome Sequencing Center for Infectious Disease"/>
            <person name="Wu L."/>
            <person name="Ma J."/>
        </authorList>
    </citation>
    <scope>NUCLEOTIDE SEQUENCE [LARGE SCALE GENOMIC DNA]</scope>
    <source>
        <strain evidence="2">KCTC 23314</strain>
    </source>
</reference>
<organism evidence="1 2">
    <name type="scientific">Pseudorhodoferax aquiterrae</name>
    <dbReference type="NCBI Taxonomy" id="747304"/>
    <lineage>
        <taxon>Bacteria</taxon>
        <taxon>Pseudomonadati</taxon>
        <taxon>Pseudomonadota</taxon>
        <taxon>Betaproteobacteria</taxon>
        <taxon>Burkholderiales</taxon>
        <taxon>Comamonadaceae</taxon>
    </lineage>
</organism>